<evidence type="ECO:0000256" key="1">
    <source>
        <dbReference type="ARBA" id="ARBA00004651"/>
    </source>
</evidence>
<feature type="transmembrane region" description="Helical" evidence="7">
    <location>
        <begin position="12"/>
        <end position="32"/>
    </location>
</feature>
<feature type="transmembrane region" description="Helical" evidence="7">
    <location>
        <begin position="270"/>
        <end position="287"/>
    </location>
</feature>
<evidence type="ECO:0000256" key="7">
    <source>
        <dbReference type="SAM" id="Phobius"/>
    </source>
</evidence>
<feature type="transmembrane region" description="Helical" evidence="7">
    <location>
        <begin position="113"/>
        <end position="134"/>
    </location>
</feature>
<gene>
    <name evidence="9" type="ORF">ACE1B6_26905</name>
</gene>
<dbReference type="EMBL" id="JBHFNS010000092">
    <property type="protein sequence ID" value="MFB2938899.1"/>
    <property type="molecule type" value="Genomic_DNA"/>
</dbReference>
<evidence type="ECO:0000256" key="3">
    <source>
        <dbReference type="ARBA" id="ARBA00022475"/>
    </source>
</evidence>
<feature type="transmembrane region" description="Helical" evidence="7">
    <location>
        <begin position="232"/>
        <end position="250"/>
    </location>
</feature>
<dbReference type="SUPFAM" id="SSF103473">
    <property type="entry name" value="MFS general substrate transporter"/>
    <property type="match status" value="1"/>
</dbReference>
<feature type="transmembrane region" description="Helical" evidence="7">
    <location>
        <begin position="83"/>
        <end position="107"/>
    </location>
</feature>
<feature type="domain" description="Major facilitator superfamily (MFS) profile" evidence="8">
    <location>
        <begin position="14"/>
        <end position="416"/>
    </location>
</feature>
<dbReference type="InterPro" id="IPR020846">
    <property type="entry name" value="MFS_dom"/>
</dbReference>
<reference evidence="9 10" key="1">
    <citation type="submission" date="2024-09" db="EMBL/GenBank/DDBJ databases">
        <title>Floridaenema gen nov. (Aerosakkonemataceae, Aerosakkonematales ord. nov., Cyanobacteria) from benthic tropical and subtropical fresh waters, with the description of four new species.</title>
        <authorList>
            <person name="Moretto J.A."/>
            <person name="Berthold D.E."/>
            <person name="Lefler F.W."/>
            <person name="Huang I.-S."/>
            <person name="Laughinghouse H. IV."/>
        </authorList>
    </citation>
    <scope>NUCLEOTIDE SEQUENCE [LARGE SCALE GENOMIC DNA]</scope>
    <source>
        <strain evidence="9 10">BLCC-F154</strain>
    </source>
</reference>
<keyword evidence="2" id="KW-0813">Transport</keyword>
<accession>A0ABV4YJ84</accession>
<evidence type="ECO:0000256" key="5">
    <source>
        <dbReference type="ARBA" id="ARBA00022989"/>
    </source>
</evidence>
<keyword evidence="4 7" id="KW-0812">Transmembrane</keyword>
<name>A0ABV4YJ84_9CYAN</name>
<organism evidence="9 10">
    <name type="scientific">Floridaenema fluviatile BLCC-F154</name>
    <dbReference type="NCBI Taxonomy" id="3153640"/>
    <lineage>
        <taxon>Bacteria</taxon>
        <taxon>Bacillati</taxon>
        <taxon>Cyanobacteriota</taxon>
        <taxon>Cyanophyceae</taxon>
        <taxon>Oscillatoriophycideae</taxon>
        <taxon>Aerosakkonematales</taxon>
        <taxon>Aerosakkonemataceae</taxon>
        <taxon>Floridanema</taxon>
        <taxon>Floridanema fluviatile</taxon>
    </lineage>
</organism>
<feature type="transmembrane region" description="Helical" evidence="7">
    <location>
        <begin position="320"/>
        <end position="341"/>
    </location>
</feature>
<keyword evidence="5 7" id="KW-1133">Transmembrane helix</keyword>
<dbReference type="PROSITE" id="PS50850">
    <property type="entry name" value="MFS"/>
    <property type="match status" value="1"/>
</dbReference>
<keyword evidence="10" id="KW-1185">Reference proteome</keyword>
<evidence type="ECO:0000256" key="6">
    <source>
        <dbReference type="ARBA" id="ARBA00023136"/>
    </source>
</evidence>
<keyword evidence="3" id="KW-1003">Cell membrane</keyword>
<evidence type="ECO:0000313" key="9">
    <source>
        <dbReference type="EMBL" id="MFB2938899.1"/>
    </source>
</evidence>
<evidence type="ECO:0000259" key="8">
    <source>
        <dbReference type="PROSITE" id="PS50850"/>
    </source>
</evidence>
<dbReference type="Pfam" id="PF07690">
    <property type="entry name" value="MFS_1"/>
    <property type="match status" value="1"/>
</dbReference>
<evidence type="ECO:0000256" key="4">
    <source>
        <dbReference type="ARBA" id="ARBA00022692"/>
    </source>
</evidence>
<evidence type="ECO:0000256" key="2">
    <source>
        <dbReference type="ARBA" id="ARBA00022448"/>
    </source>
</evidence>
<dbReference type="Proteomes" id="UP001576776">
    <property type="component" value="Unassembled WGS sequence"/>
</dbReference>
<feature type="transmembrane region" description="Helical" evidence="7">
    <location>
        <begin position="146"/>
        <end position="166"/>
    </location>
</feature>
<keyword evidence="6 7" id="KW-0472">Membrane</keyword>
<protein>
    <submittedName>
        <fullName evidence="9">MFS transporter</fullName>
    </submittedName>
</protein>
<dbReference type="PANTHER" id="PTHR23517">
    <property type="entry name" value="RESISTANCE PROTEIN MDTM, PUTATIVE-RELATED-RELATED"/>
    <property type="match status" value="1"/>
</dbReference>
<feature type="transmembrane region" description="Helical" evidence="7">
    <location>
        <begin position="52"/>
        <end position="71"/>
    </location>
</feature>
<feature type="transmembrane region" description="Helical" evidence="7">
    <location>
        <begin position="353"/>
        <end position="372"/>
    </location>
</feature>
<feature type="transmembrane region" description="Helical" evidence="7">
    <location>
        <begin position="392"/>
        <end position="412"/>
    </location>
</feature>
<feature type="transmembrane region" description="Helical" evidence="7">
    <location>
        <begin position="294"/>
        <end position="314"/>
    </location>
</feature>
<evidence type="ECO:0000313" key="10">
    <source>
        <dbReference type="Proteomes" id="UP001576776"/>
    </source>
</evidence>
<dbReference type="InterPro" id="IPR011701">
    <property type="entry name" value="MFS"/>
</dbReference>
<dbReference type="CDD" id="cd17473">
    <property type="entry name" value="MFS_arabinose_efflux_permease_like"/>
    <property type="match status" value="1"/>
</dbReference>
<feature type="transmembrane region" description="Helical" evidence="7">
    <location>
        <begin position="172"/>
        <end position="189"/>
    </location>
</feature>
<comment type="caution">
    <text evidence="9">The sequence shown here is derived from an EMBL/GenBank/DDBJ whole genome shotgun (WGS) entry which is preliminary data.</text>
</comment>
<comment type="subcellular location">
    <subcellularLocation>
        <location evidence="1">Cell membrane</location>
        <topology evidence="1">Multi-pass membrane protein</topology>
    </subcellularLocation>
</comment>
<sequence>MISQNQYNPDSLIVKSTLLLSSTLIVFAAASLTPALPAMQEYFAGLNNVGLWVKLVVAIPSLFILLGAPVVGIGVDYIGRKSILVISIILFGLFGTLGFFIPSLFWILVSRALVGLATAGITTSVTTLIGDYYLGQARVKVLGLQAAFIGIGAVTALLTGGVLADFDWRNPFLTHLIAFLLLPLILLVIKEPEGIVNQQKSASSESVQAAANQPGGEQPQPASTQVNVPKKILIFIYFTAMLGEVMLYLVPVHLPFYLQAMTGANAKQNSIAIAAMTLFFIIGSLLFAKVKERLDYMTIVVVSLGLVSLSYEIVGLVNDYRLVLLGLTICGLGAGFLVPNLDSWLTATVPAIYRGRAVGGLTAATFLGQFLSPVLTQPLIQKLDFDIYTNYGLVYILSGCVLTIFVFITFIVDQFRKQELEAQSLN</sequence>
<dbReference type="InterPro" id="IPR005829">
    <property type="entry name" value="Sugar_transporter_CS"/>
</dbReference>
<dbReference type="RefSeq" id="WP_413260367.1">
    <property type="nucleotide sequence ID" value="NZ_JBHFNS010000092.1"/>
</dbReference>
<dbReference type="PROSITE" id="PS00216">
    <property type="entry name" value="SUGAR_TRANSPORT_1"/>
    <property type="match status" value="1"/>
</dbReference>
<dbReference type="InterPro" id="IPR050171">
    <property type="entry name" value="MFS_Transporters"/>
</dbReference>
<dbReference type="Gene3D" id="1.20.1250.20">
    <property type="entry name" value="MFS general substrate transporter like domains"/>
    <property type="match status" value="1"/>
</dbReference>
<proteinExistence type="predicted"/>
<dbReference type="PANTHER" id="PTHR23517:SF3">
    <property type="entry name" value="INTEGRAL MEMBRANE TRANSPORT PROTEIN"/>
    <property type="match status" value="1"/>
</dbReference>
<dbReference type="InterPro" id="IPR036259">
    <property type="entry name" value="MFS_trans_sf"/>
</dbReference>